<gene>
    <name evidence="1" type="ORF">CLUMA_CG004101</name>
</gene>
<sequence>MEIPLNFLSGQPTVASGVAKEEKNRSDQCSKRVNLLAIKQKEKNKIKFTPEIVSMKAKCQSQEERRKTTEI</sequence>
<organism evidence="1 2">
    <name type="scientific">Clunio marinus</name>
    <dbReference type="NCBI Taxonomy" id="568069"/>
    <lineage>
        <taxon>Eukaryota</taxon>
        <taxon>Metazoa</taxon>
        <taxon>Ecdysozoa</taxon>
        <taxon>Arthropoda</taxon>
        <taxon>Hexapoda</taxon>
        <taxon>Insecta</taxon>
        <taxon>Pterygota</taxon>
        <taxon>Neoptera</taxon>
        <taxon>Endopterygota</taxon>
        <taxon>Diptera</taxon>
        <taxon>Nematocera</taxon>
        <taxon>Chironomoidea</taxon>
        <taxon>Chironomidae</taxon>
        <taxon>Clunio</taxon>
    </lineage>
</organism>
<evidence type="ECO:0000313" key="1">
    <source>
        <dbReference type="EMBL" id="CRK90287.1"/>
    </source>
</evidence>
<dbReference type="AlphaFoldDB" id="A0A1J1HQG7"/>
<protein>
    <submittedName>
        <fullName evidence="1">CLUMA_CG004101, isoform A</fullName>
    </submittedName>
</protein>
<evidence type="ECO:0000313" key="2">
    <source>
        <dbReference type="Proteomes" id="UP000183832"/>
    </source>
</evidence>
<name>A0A1J1HQG7_9DIPT</name>
<keyword evidence="2" id="KW-1185">Reference proteome</keyword>
<accession>A0A1J1HQG7</accession>
<proteinExistence type="predicted"/>
<reference evidence="1 2" key="1">
    <citation type="submission" date="2015-04" db="EMBL/GenBank/DDBJ databases">
        <authorList>
            <person name="Syromyatnikov M.Y."/>
            <person name="Popov V.N."/>
        </authorList>
    </citation>
    <scope>NUCLEOTIDE SEQUENCE [LARGE SCALE GENOMIC DNA]</scope>
</reference>
<dbReference type="Proteomes" id="UP000183832">
    <property type="component" value="Unassembled WGS sequence"/>
</dbReference>
<dbReference type="EMBL" id="CVRI01000018">
    <property type="protein sequence ID" value="CRK90287.1"/>
    <property type="molecule type" value="Genomic_DNA"/>
</dbReference>